<dbReference type="PANTHER" id="PTHR47081">
    <property type="match status" value="1"/>
</dbReference>
<keyword evidence="2" id="KW-0472">Membrane</keyword>
<gene>
    <name evidence="3" type="ORF">QTO34_000515</name>
</gene>
<dbReference type="PANTHER" id="PTHR47081:SF1">
    <property type="entry name" value="ARMADILLO REPEAT-CONTAINING X-LINKED PROTEIN 4"/>
    <property type="match status" value="1"/>
</dbReference>
<evidence type="ECO:0000256" key="1">
    <source>
        <dbReference type="SAM" id="MobiDB-lite"/>
    </source>
</evidence>
<reference evidence="3" key="1">
    <citation type="submission" date="2023-06" db="EMBL/GenBank/DDBJ databases">
        <title>Reference genome for the Northern bat (Eptesicus nilssonii), a most northern bat species.</title>
        <authorList>
            <person name="Laine V.N."/>
            <person name="Pulliainen A.T."/>
            <person name="Lilley T.M."/>
        </authorList>
    </citation>
    <scope>NUCLEOTIDE SEQUENCE</scope>
    <source>
        <strain evidence="3">BLF_Eptnil</strain>
        <tissue evidence="3">Kidney</tissue>
    </source>
</reference>
<evidence type="ECO:0000313" key="3">
    <source>
        <dbReference type="EMBL" id="KAK1346655.1"/>
    </source>
</evidence>
<keyword evidence="4" id="KW-1185">Reference proteome</keyword>
<dbReference type="EMBL" id="JAULJE010000001">
    <property type="protein sequence ID" value="KAK1346655.1"/>
    <property type="molecule type" value="Genomic_DNA"/>
</dbReference>
<dbReference type="AlphaFoldDB" id="A0AA40ICM6"/>
<keyword evidence="2" id="KW-0812">Transmembrane</keyword>
<sequence length="354" mass="38454">MTGSKETRRKLPLISRDWVYHQSREGKRRELLRINTGPLPVTAVVAFELKISTLTDLPHSFPSPSDPPYLIRGISRGDYMGRIHEVGWATAGLMIWAGTCYYIYRLTTGRAQSVRRLASNGSRVKMETVAGVQTQTLAMSEAMDGTEIETRSKVKTGAETGTGGGAGADVETKAPASGRPKANFQAKAMVGAEKEVQSGVKTMAMTEAVTLAEAKIKTKEMAMKEAVTQTDSEAESVVKKEAVTQTKAKACGLFARAEAKKEAMTQTKVEAQIFAEKETEMNRVLVTQNETLAITREVAKMNAINKTGIVAETKARALEETMNVAKTQSEARCGTTVDAKGNLNTMPGQELEWI</sequence>
<evidence type="ECO:0000256" key="2">
    <source>
        <dbReference type="SAM" id="Phobius"/>
    </source>
</evidence>
<feature type="transmembrane region" description="Helical" evidence="2">
    <location>
        <begin position="86"/>
        <end position="104"/>
    </location>
</feature>
<comment type="caution">
    <text evidence="3">The sequence shown here is derived from an EMBL/GenBank/DDBJ whole genome shotgun (WGS) entry which is preliminary data.</text>
</comment>
<dbReference type="Proteomes" id="UP001177744">
    <property type="component" value="Unassembled WGS sequence"/>
</dbReference>
<organism evidence="3 4">
    <name type="scientific">Cnephaeus nilssonii</name>
    <name type="common">Northern bat</name>
    <name type="synonym">Eptesicus nilssonii</name>
    <dbReference type="NCBI Taxonomy" id="3371016"/>
    <lineage>
        <taxon>Eukaryota</taxon>
        <taxon>Metazoa</taxon>
        <taxon>Chordata</taxon>
        <taxon>Craniata</taxon>
        <taxon>Vertebrata</taxon>
        <taxon>Euteleostomi</taxon>
        <taxon>Mammalia</taxon>
        <taxon>Eutheria</taxon>
        <taxon>Laurasiatheria</taxon>
        <taxon>Chiroptera</taxon>
        <taxon>Yangochiroptera</taxon>
        <taxon>Vespertilionidae</taxon>
        <taxon>Cnephaeus</taxon>
    </lineage>
</organism>
<protein>
    <submittedName>
        <fullName evidence="3">Uncharacterized protein</fullName>
    </submittedName>
</protein>
<evidence type="ECO:0000313" key="4">
    <source>
        <dbReference type="Proteomes" id="UP001177744"/>
    </source>
</evidence>
<feature type="region of interest" description="Disordered" evidence="1">
    <location>
        <begin position="143"/>
        <end position="180"/>
    </location>
</feature>
<keyword evidence="2" id="KW-1133">Transmembrane helix</keyword>
<accession>A0AA40ICM6</accession>
<proteinExistence type="predicted"/>
<name>A0AA40ICM6_CNENI</name>